<evidence type="ECO:0000313" key="1">
    <source>
        <dbReference type="EMBL" id="CAD1832500.1"/>
    </source>
</evidence>
<accession>A0A6V7PNS5</accession>
<protein>
    <submittedName>
        <fullName evidence="1">Uncharacterized protein</fullName>
    </submittedName>
</protein>
<dbReference type="EMBL" id="LR862150">
    <property type="protein sequence ID" value="CAD1832500.1"/>
    <property type="molecule type" value="Genomic_DNA"/>
</dbReference>
<reference evidence="1" key="1">
    <citation type="submission" date="2020-07" db="EMBL/GenBank/DDBJ databases">
        <authorList>
            <person name="Lin J."/>
        </authorList>
    </citation>
    <scope>NUCLEOTIDE SEQUENCE</scope>
</reference>
<dbReference type="AlphaFoldDB" id="A0A6V7PNS5"/>
<gene>
    <name evidence="1" type="ORF">CB5_LOCUS15711</name>
</gene>
<name>A0A6V7PNS5_ANACO</name>
<sequence>MSPPISDFAIPRIPLSGFQIPQYPPDPIVWLSNPAISRCHRHPRRPIPKIPRETLLSPSHTMHLGIHLFWEVLQDLHLFAVAFAGLSCKIVWPELLLMNVKF</sequence>
<organism evidence="1">
    <name type="scientific">Ananas comosus var. bracteatus</name>
    <name type="common">red pineapple</name>
    <dbReference type="NCBI Taxonomy" id="296719"/>
    <lineage>
        <taxon>Eukaryota</taxon>
        <taxon>Viridiplantae</taxon>
        <taxon>Streptophyta</taxon>
        <taxon>Embryophyta</taxon>
        <taxon>Tracheophyta</taxon>
        <taxon>Spermatophyta</taxon>
        <taxon>Magnoliopsida</taxon>
        <taxon>Liliopsida</taxon>
        <taxon>Poales</taxon>
        <taxon>Bromeliaceae</taxon>
        <taxon>Bromelioideae</taxon>
        <taxon>Ananas</taxon>
    </lineage>
</organism>
<proteinExistence type="predicted"/>